<accession>A0A0C3PIZ1</accession>
<dbReference type="OrthoDB" id="6718656at2759"/>
<dbReference type="InterPro" id="IPR050167">
    <property type="entry name" value="Ser_Thr_protein_kinase"/>
</dbReference>
<dbReference type="AlphaFoldDB" id="A0A0C3PIZ1"/>
<dbReference type="SUPFAM" id="SSF56112">
    <property type="entry name" value="Protein kinase-like (PK-like)"/>
    <property type="match status" value="1"/>
</dbReference>
<dbReference type="GO" id="GO:0007165">
    <property type="term" value="P:signal transduction"/>
    <property type="evidence" value="ECO:0007669"/>
    <property type="project" value="TreeGrafter"/>
</dbReference>
<reference evidence="2 3" key="1">
    <citation type="journal article" date="2014" name="PLoS Genet.">
        <title>Analysis of the Phlebiopsis gigantea genome, transcriptome and secretome provides insight into its pioneer colonization strategies of wood.</title>
        <authorList>
            <person name="Hori C."/>
            <person name="Ishida T."/>
            <person name="Igarashi K."/>
            <person name="Samejima M."/>
            <person name="Suzuki H."/>
            <person name="Master E."/>
            <person name="Ferreira P."/>
            <person name="Ruiz-Duenas F.J."/>
            <person name="Held B."/>
            <person name="Canessa P."/>
            <person name="Larrondo L.F."/>
            <person name="Schmoll M."/>
            <person name="Druzhinina I.S."/>
            <person name="Kubicek C.P."/>
            <person name="Gaskell J.A."/>
            <person name="Kersten P."/>
            <person name="St John F."/>
            <person name="Glasner J."/>
            <person name="Sabat G."/>
            <person name="Splinter BonDurant S."/>
            <person name="Syed K."/>
            <person name="Yadav J."/>
            <person name="Mgbeahuruike A.C."/>
            <person name="Kovalchuk A."/>
            <person name="Asiegbu F.O."/>
            <person name="Lackner G."/>
            <person name="Hoffmeister D."/>
            <person name="Rencoret J."/>
            <person name="Gutierrez A."/>
            <person name="Sun H."/>
            <person name="Lindquist E."/>
            <person name="Barry K."/>
            <person name="Riley R."/>
            <person name="Grigoriev I.V."/>
            <person name="Henrissat B."/>
            <person name="Kues U."/>
            <person name="Berka R.M."/>
            <person name="Martinez A.T."/>
            <person name="Covert S.F."/>
            <person name="Blanchette R.A."/>
            <person name="Cullen D."/>
        </authorList>
    </citation>
    <scope>NUCLEOTIDE SEQUENCE [LARGE SCALE GENOMIC DNA]</scope>
    <source>
        <strain evidence="2 3">11061_1 CR5-6</strain>
    </source>
</reference>
<dbReference type="PANTHER" id="PTHR23257:SF958">
    <property type="entry name" value="SERINE_THREONINE-PROTEIN KINASE WNK4"/>
    <property type="match status" value="1"/>
</dbReference>
<protein>
    <recommendedName>
        <fullName evidence="1">Protein kinase domain-containing protein</fullName>
    </recommendedName>
</protein>
<feature type="domain" description="Protein kinase" evidence="1">
    <location>
        <begin position="1"/>
        <end position="137"/>
    </location>
</feature>
<keyword evidence="3" id="KW-1185">Reference proteome</keyword>
<name>A0A0C3PIZ1_PHLG1</name>
<evidence type="ECO:0000313" key="3">
    <source>
        <dbReference type="Proteomes" id="UP000053257"/>
    </source>
</evidence>
<evidence type="ECO:0000259" key="1">
    <source>
        <dbReference type="PROSITE" id="PS50011"/>
    </source>
</evidence>
<proteinExistence type="predicted"/>
<dbReference type="Proteomes" id="UP000053257">
    <property type="component" value="Unassembled WGS sequence"/>
</dbReference>
<gene>
    <name evidence="2" type="ORF">PHLGIDRAFT_477264</name>
</gene>
<dbReference type="PROSITE" id="PS50011">
    <property type="entry name" value="PROTEIN_KINASE_DOM"/>
    <property type="match status" value="1"/>
</dbReference>
<organism evidence="2 3">
    <name type="scientific">Phlebiopsis gigantea (strain 11061_1 CR5-6)</name>
    <name type="common">White-rot fungus</name>
    <name type="synonym">Peniophora gigantea</name>
    <dbReference type="NCBI Taxonomy" id="745531"/>
    <lineage>
        <taxon>Eukaryota</taxon>
        <taxon>Fungi</taxon>
        <taxon>Dikarya</taxon>
        <taxon>Basidiomycota</taxon>
        <taxon>Agaricomycotina</taxon>
        <taxon>Agaricomycetes</taxon>
        <taxon>Polyporales</taxon>
        <taxon>Phanerochaetaceae</taxon>
        <taxon>Phlebiopsis</taxon>
    </lineage>
</organism>
<sequence>MSNFSNSTHATSTAGTLAAGAMCYMAPETIKICQEATESRLPSRYTEASDIYSGGQVFWHIFTGMRPPFSPQGALEQKQPSRLDSARVVLPDNLWTCISACWAHAPDHRPTAGRVLEILEDSKSTSKQADSIFSPVLQGSGSKIKERATAIVYSKA</sequence>
<dbReference type="STRING" id="745531.A0A0C3PIZ1"/>
<dbReference type="PANTHER" id="PTHR23257">
    <property type="entry name" value="SERINE-THREONINE PROTEIN KINASE"/>
    <property type="match status" value="1"/>
</dbReference>
<dbReference type="GO" id="GO:0004672">
    <property type="term" value="F:protein kinase activity"/>
    <property type="evidence" value="ECO:0007669"/>
    <property type="project" value="InterPro"/>
</dbReference>
<dbReference type="HOGENOM" id="CLU_1687305_0_0_1"/>
<dbReference type="GO" id="GO:0005524">
    <property type="term" value="F:ATP binding"/>
    <property type="evidence" value="ECO:0007669"/>
    <property type="project" value="InterPro"/>
</dbReference>
<dbReference type="InterPro" id="IPR011009">
    <property type="entry name" value="Kinase-like_dom_sf"/>
</dbReference>
<dbReference type="EMBL" id="KN840527">
    <property type="protein sequence ID" value="KIP06028.1"/>
    <property type="molecule type" value="Genomic_DNA"/>
</dbReference>
<evidence type="ECO:0000313" key="2">
    <source>
        <dbReference type="EMBL" id="KIP06028.1"/>
    </source>
</evidence>
<dbReference type="Gene3D" id="1.10.510.10">
    <property type="entry name" value="Transferase(Phosphotransferase) domain 1"/>
    <property type="match status" value="1"/>
</dbReference>
<dbReference type="Pfam" id="PF07714">
    <property type="entry name" value="PK_Tyr_Ser-Thr"/>
    <property type="match status" value="1"/>
</dbReference>
<dbReference type="GO" id="GO:0005737">
    <property type="term" value="C:cytoplasm"/>
    <property type="evidence" value="ECO:0007669"/>
    <property type="project" value="TreeGrafter"/>
</dbReference>
<dbReference type="InterPro" id="IPR001245">
    <property type="entry name" value="Ser-Thr/Tyr_kinase_cat_dom"/>
</dbReference>
<dbReference type="InterPro" id="IPR000719">
    <property type="entry name" value="Prot_kinase_dom"/>
</dbReference>